<dbReference type="EMBL" id="BKCJ011202826">
    <property type="protein sequence ID" value="GFD03129.1"/>
    <property type="molecule type" value="Genomic_DNA"/>
</dbReference>
<dbReference type="AlphaFoldDB" id="A0A699T159"/>
<sequence>FKIAVGRHAAGVYHALRNALVVEVGHLLAEEEVFEQRGAALAALQRVLVVIDAEALVAGQEFAVTFVAVLGHFLRFGVAHHVLVVLLSEGFVVHGGGRK</sequence>
<reference evidence="1" key="1">
    <citation type="journal article" date="2019" name="Sci. Rep.">
        <title>Draft genome of Tanacetum cinerariifolium, the natural source of mosquito coil.</title>
        <authorList>
            <person name="Yamashiro T."/>
            <person name="Shiraishi A."/>
            <person name="Satake H."/>
            <person name="Nakayama K."/>
        </authorList>
    </citation>
    <scope>NUCLEOTIDE SEQUENCE</scope>
</reference>
<evidence type="ECO:0000313" key="1">
    <source>
        <dbReference type="EMBL" id="GFD03129.1"/>
    </source>
</evidence>
<organism evidence="1">
    <name type="scientific">Tanacetum cinerariifolium</name>
    <name type="common">Dalmatian daisy</name>
    <name type="synonym">Chrysanthemum cinerariifolium</name>
    <dbReference type="NCBI Taxonomy" id="118510"/>
    <lineage>
        <taxon>Eukaryota</taxon>
        <taxon>Viridiplantae</taxon>
        <taxon>Streptophyta</taxon>
        <taxon>Embryophyta</taxon>
        <taxon>Tracheophyta</taxon>
        <taxon>Spermatophyta</taxon>
        <taxon>Magnoliopsida</taxon>
        <taxon>eudicotyledons</taxon>
        <taxon>Gunneridae</taxon>
        <taxon>Pentapetalae</taxon>
        <taxon>asterids</taxon>
        <taxon>campanulids</taxon>
        <taxon>Asterales</taxon>
        <taxon>Asteraceae</taxon>
        <taxon>Asteroideae</taxon>
        <taxon>Anthemideae</taxon>
        <taxon>Anthemidinae</taxon>
        <taxon>Tanacetum</taxon>
    </lineage>
</organism>
<proteinExistence type="predicted"/>
<gene>
    <name evidence="1" type="ORF">Tci_875098</name>
</gene>
<protein>
    <submittedName>
        <fullName evidence="1">Uncharacterized protein</fullName>
    </submittedName>
</protein>
<comment type="caution">
    <text evidence="1">The sequence shown here is derived from an EMBL/GenBank/DDBJ whole genome shotgun (WGS) entry which is preliminary data.</text>
</comment>
<accession>A0A699T159</accession>
<name>A0A699T159_TANCI</name>
<feature type="non-terminal residue" evidence="1">
    <location>
        <position position="1"/>
    </location>
</feature>